<organism evidence="2 3">
    <name type="scientific">Friedmanniomyces simplex</name>
    <dbReference type="NCBI Taxonomy" id="329884"/>
    <lineage>
        <taxon>Eukaryota</taxon>
        <taxon>Fungi</taxon>
        <taxon>Dikarya</taxon>
        <taxon>Ascomycota</taxon>
        <taxon>Pezizomycotina</taxon>
        <taxon>Dothideomycetes</taxon>
        <taxon>Dothideomycetidae</taxon>
        <taxon>Mycosphaerellales</taxon>
        <taxon>Teratosphaeriaceae</taxon>
        <taxon>Friedmanniomyces</taxon>
    </lineage>
</organism>
<feature type="compositionally biased region" description="Basic and acidic residues" evidence="1">
    <location>
        <begin position="33"/>
        <end position="48"/>
    </location>
</feature>
<dbReference type="AlphaFoldDB" id="A0A4U0XK63"/>
<feature type="compositionally biased region" description="Low complexity" evidence="1">
    <location>
        <begin position="100"/>
        <end position="110"/>
    </location>
</feature>
<feature type="compositionally biased region" description="Basic and acidic residues" evidence="1">
    <location>
        <begin position="137"/>
        <end position="160"/>
    </location>
</feature>
<sequence length="202" mass="23312">MCLFKVKEEEEVYPTARVKRVTRVRRYSPPPPERLEQRTSYYHEERRAPPPPAPPSTVPPPPSTHRAETVRSRRTSRAPSVRSTTRSHYVEVENEDDDSPSSSPSSSSSSEDIRSRATSHQTRKTAKSVAPPASEYSIHEREKEIRRERGYAKPREEFETYRYVNAPPGAAGAGGPKEGYRRERERIVIEDGYGRRDRDYRR</sequence>
<dbReference type="Proteomes" id="UP000309340">
    <property type="component" value="Unassembled WGS sequence"/>
</dbReference>
<feature type="compositionally biased region" description="Pro residues" evidence="1">
    <location>
        <begin position="49"/>
        <end position="63"/>
    </location>
</feature>
<protein>
    <submittedName>
        <fullName evidence="2">Uncharacterized protein</fullName>
    </submittedName>
</protein>
<evidence type="ECO:0000313" key="3">
    <source>
        <dbReference type="Proteomes" id="UP000309340"/>
    </source>
</evidence>
<name>A0A4U0XK63_9PEZI</name>
<comment type="caution">
    <text evidence="2">The sequence shown here is derived from an EMBL/GenBank/DDBJ whole genome shotgun (WGS) entry which is preliminary data.</text>
</comment>
<feature type="compositionally biased region" description="Polar residues" evidence="1">
    <location>
        <begin position="77"/>
        <end position="87"/>
    </location>
</feature>
<reference evidence="2 3" key="1">
    <citation type="submission" date="2017-03" db="EMBL/GenBank/DDBJ databases">
        <title>Genomes of endolithic fungi from Antarctica.</title>
        <authorList>
            <person name="Coleine C."/>
            <person name="Masonjones S."/>
            <person name="Stajich J.E."/>
        </authorList>
    </citation>
    <scope>NUCLEOTIDE SEQUENCE [LARGE SCALE GENOMIC DNA]</scope>
    <source>
        <strain evidence="2 3">CCFEE 5184</strain>
    </source>
</reference>
<accession>A0A4U0XK63</accession>
<dbReference type="EMBL" id="NAJQ01000133">
    <property type="protein sequence ID" value="TKA77602.1"/>
    <property type="molecule type" value="Genomic_DNA"/>
</dbReference>
<feature type="region of interest" description="Disordered" evidence="1">
    <location>
        <begin position="20"/>
        <end position="183"/>
    </location>
</feature>
<gene>
    <name evidence="2" type="ORF">B0A55_03128</name>
</gene>
<evidence type="ECO:0000313" key="2">
    <source>
        <dbReference type="EMBL" id="TKA77602.1"/>
    </source>
</evidence>
<keyword evidence="3" id="KW-1185">Reference proteome</keyword>
<proteinExistence type="predicted"/>
<dbReference type="OrthoDB" id="3941700at2759"/>
<dbReference type="STRING" id="329884.A0A4U0XK63"/>
<evidence type="ECO:0000256" key="1">
    <source>
        <dbReference type="SAM" id="MobiDB-lite"/>
    </source>
</evidence>